<dbReference type="AlphaFoldDB" id="A0A8K0C5N1"/>
<dbReference type="Proteomes" id="UP000801492">
    <property type="component" value="Unassembled WGS sequence"/>
</dbReference>
<evidence type="ECO:0000313" key="2">
    <source>
        <dbReference type="EMBL" id="KAF2879634.1"/>
    </source>
</evidence>
<dbReference type="Pfam" id="PF13843">
    <property type="entry name" value="DDE_Tnp_1_7"/>
    <property type="match status" value="1"/>
</dbReference>
<dbReference type="EMBL" id="VTPC01091112">
    <property type="protein sequence ID" value="KAF2879634.1"/>
    <property type="molecule type" value="Genomic_DNA"/>
</dbReference>
<dbReference type="PANTHER" id="PTHR47272:SF1">
    <property type="entry name" value="PIGGYBAC TRANSPOSABLE ELEMENT-DERIVED PROTEIN 3-LIKE"/>
    <property type="match status" value="1"/>
</dbReference>
<sequence>MAWTAAKLNGGVLMSALLHESEVKSLLPNAIDLLLQPKTRTDKDEVVENEVDDDEHDLIWDSDDAINTEEKEENVVILPPKDCNLSDANLSELSDNEAEIDNMKISAEEDDRNSSGVGRNSLLPATIVDESDDDFDAEDLLPLAQLRTQHLSTFKKQPFQWRKRDFPAFDVQDNNNTSDSVLQKEGRGSYDCCYDEANQLVAVKWVDNKVVTLASSFLGVEPLGFVKRWTATEKRKVNVNCPRIVQHYNQHMSGVDLAEAFLATNVTTKKSRPSGGTVPVKRKAVIPYRCKTLDMMRLCIGQLMDPKGDVGIVKMDILLYIAKNAI</sequence>
<evidence type="ECO:0000259" key="1">
    <source>
        <dbReference type="Pfam" id="PF13843"/>
    </source>
</evidence>
<name>A0A8K0C5N1_IGNLU</name>
<accession>A0A8K0C5N1</accession>
<reference evidence="2" key="1">
    <citation type="submission" date="2019-08" db="EMBL/GenBank/DDBJ databases">
        <title>The genome of the North American firefly Photinus pyralis.</title>
        <authorList>
            <consortium name="Photinus pyralis genome working group"/>
            <person name="Fallon T.R."/>
            <person name="Sander Lower S.E."/>
            <person name="Weng J.-K."/>
        </authorList>
    </citation>
    <scope>NUCLEOTIDE SEQUENCE</scope>
    <source>
        <strain evidence="2">TRF0915ILg1</strain>
        <tissue evidence="2">Whole body</tissue>
    </source>
</reference>
<dbReference type="PANTHER" id="PTHR47272">
    <property type="entry name" value="DDE_TNP_1_7 DOMAIN-CONTAINING PROTEIN"/>
    <property type="match status" value="1"/>
</dbReference>
<keyword evidence="3" id="KW-1185">Reference proteome</keyword>
<dbReference type="OrthoDB" id="6914164at2759"/>
<dbReference type="InterPro" id="IPR029526">
    <property type="entry name" value="PGBD"/>
</dbReference>
<organism evidence="2 3">
    <name type="scientific">Ignelater luminosus</name>
    <name type="common">Cucubano</name>
    <name type="synonym">Pyrophorus luminosus</name>
    <dbReference type="NCBI Taxonomy" id="2038154"/>
    <lineage>
        <taxon>Eukaryota</taxon>
        <taxon>Metazoa</taxon>
        <taxon>Ecdysozoa</taxon>
        <taxon>Arthropoda</taxon>
        <taxon>Hexapoda</taxon>
        <taxon>Insecta</taxon>
        <taxon>Pterygota</taxon>
        <taxon>Neoptera</taxon>
        <taxon>Endopterygota</taxon>
        <taxon>Coleoptera</taxon>
        <taxon>Polyphaga</taxon>
        <taxon>Elateriformia</taxon>
        <taxon>Elateroidea</taxon>
        <taxon>Elateridae</taxon>
        <taxon>Agrypninae</taxon>
        <taxon>Pyrophorini</taxon>
        <taxon>Ignelater</taxon>
    </lineage>
</organism>
<gene>
    <name evidence="2" type="ORF">ILUMI_26547</name>
</gene>
<proteinExistence type="predicted"/>
<evidence type="ECO:0000313" key="3">
    <source>
        <dbReference type="Proteomes" id="UP000801492"/>
    </source>
</evidence>
<protein>
    <recommendedName>
        <fullName evidence="1">PiggyBac transposable element-derived protein domain-containing protein</fullName>
    </recommendedName>
</protein>
<feature type="domain" description="PiggyBac transposable element-derived protein" evidence="1">
    <location>
        <begin position="176"/>
        <end position="262"/>
    </location>
</feature>
<comment type="caution">
    <text evidence="2">The sequence shown here is derived from an EMBL/GenBank/DDBJ whole genome shotgun (WGS) entry which is preliminary data.</text>
</comment>